<organism evidence="1">
    <name type="scientific">marine sediment metagenome</name>
    <dbReference type="NCBI Taxonomy" id="412755"/>
    <lineage>
        <taxon>unclassified sequences</taxon>
        <taxon>metagenomes</taxon>
        <taxon>ecological metagenomes</taxon>
    </lineage>
</organism>
<reference evidence="1" key="1">
    <citation type="journal article" date="2015" name="Nature">
        <title>Complex archaea that bridge the gap between prokaryotes and eukaryotes.</title>
        <authorList>
            <person name="Spang A."/>
            <person name="Saw J.H."/>
            <person name="Jorgensen S.L."/>
            <person name="Zaremba-Niedzwiedzka K."/>
            <person name="Martijn J."/>
            <person name="Lind A.E."/>
            <person name="van Eijk R."/>
            <person name="Schleper C."/>
            <person name="Guy L."/>
            <person name="Ettema T.J."/>
        </authorList>
    </citation>
    <scope>NUCLEOTIDE SEQUENCE</scope>
</reference>
<name>A0A0F9B8F3_9ZZZZ</name>
<dbReference type="AlphaFoldDB" id="A0A0F9B8F3"/>
<sequence length="258" mass="29762">MCGSLNAIESTQLAVDSYNSLKKDGIKDLGLEYLIVYGLFQALYVQQDSMCNLCKSVNVPMPKRNLKAKYPELYEVRELRNKGIGHPTPNDKDEKKDTHSILIEGDSIKLHSYTEAGEFSFSTYKISECIETQNQSLCTIIQQVIKKMKSMEQKHKDKYMQNKLRDNFPADPQYCIGKLFEAINLIDVEDQEKSLQQRIGRETRIYLAFSHAETLIKAINKFKGEFTKRGLQDVYVSIEIEHSKYPLEKLKEYFSSTS</sequence>
<dbReference type="EMBL" id="LAZR01038963">
    <property type="protein sequence ID" value="KKL18189.1"/>
    <property type="molecule type" value="Genomic_DNA"/>
</dbReference>
<comment type="caution">
    <text evidence="1">The sequence shown here is derived from an EMBL/GenBank/DDBJ whole genome shotgun (WGS) entry which is preliminary data.</text>
</comment>
<accession>A0A0F9B8F3</accession>
<protein>
    <submittedName>
        <fullName evidence="1">Uncharacterized protein</fullName>
    </submittedName>
</protein>
<proteinExistence type="predicted"/>
<feature type="non-terminal residue" evidence="1">
    <location>
        <position position="258"/>
    </location>
</feature>
<gene>
    <name evidence="1" type="ORF">LCGC14_2478000</name>
</gene>
<evidence type="ECO:0000313" key="1">
    <source>
        <dbReference type="EMBL" id="KKL18189.1"/>
    </source>
</evidence>